<feature type="compositionally biased region" description="Low complexity" evidence="2">
    <location>
        <begin position="657"/>
        <end position="668"/>
    </location>
</feature>
<keyword evidence="3" id="KW-0472">Membrane</keyword>
<keyword evidence="3" id="KW-0812">Transmembrane</keyword>
<dbReference type="Pfam" id="PF04185">
    <property type="entry name" value="Phosphoesterase"/>
    <property type="match status" value="1"/>
</dbReference>
<dbReference type="EMBL" id="DS028093">
    <property type="protein sequence ID" value="KMP00386.1"/>
    <property type="molecule type" value="Genomic_DNA"/>
</dbReference>
<dbReference type="STRING" id="404692.A0A0J6XW09"/>
<evidence type="ECO:0000256" key="3">
    <source>
        <dbReference type="SAM" id="Phobius"/>
    </source>
</evidence>
<protein>
    <submittedName>
        <fullName evidence="4">Phospholipase C 4</fullName>
    </submittedName>
</protein>
<dbReference type="InterPro" id="IPR017850">
    <property type="entry name" value="Alkaline_phosphatase_core_sf"/>
</dbReference>
<keyword evidence="1" id="KW-0378">Hydrolase</keyword>
<feature type="transmembrane region" description="Helical" evidence="3">
    <location>
        <begin position="20"/>
        <end position="39"/>
    </location>
</feature>
<dbReference type="OrthoDB" id="5135119at2759"/>
<dbReference type="AlphaFoldDB" id="A0A0J6XW09"/>
<feature type="region of interest" description="Disordered" evidence="2">
    <location>
        <begin position="653"/>
        <end position="682"/>
    </location>
</feature>
<dbReference type="InterPro" id="IPR007312">
    <property type="entry name" value="Phosphoesterase"/>
</dbReference>
<evidence type="ECO:0000313" key="4">
    <source>
        <dbReference type="EMBL" id="KMP00386.1"/>
    </source>
</evidence>
<evidence type="ECO:0000256" key="1">
    <source>
        <dbReference type="ARBA" id="ARBA00022801"/>
    </source>
</evidence>
<dbReference type="Proteomes" id="UP000054565">
    <property type="component" value="Unassembled WGS sequence"/>
</dbReference>
<keyword evidence="3" id="KW-1133">Transmembrane helix</keyword>
<dbReference type="CDD" id="cd16014">
    <property type="entry name" value="PLC"/>
    <property type="match status" value="1"/>
</dbReference>
<feature type="transmembrane region" description="Helical" evidence="3">
    <location>
        <begin position="100"/>
        <end position="119"/>
    </location>
</feature>
<dbReference type="PANTHER" id="PTHR31956:SF1">
    <property type="entry name" value="NON-SPECIFIC PHOSPHOLIPASE C1"/>
    <property type="match status" value="1"/>
</dbReference>
<evidence type="ECO:0000256" key="2">
    <source>
        <dbReference type="SAM" id="MobiDB-lite"/>
    </source>
</evidence>
<organism evidence="4">
    <name type="scientific">Coccidioides immitis RMSCC 2394</name>
    <dbReference type="NCBI Taxonomy" id="404692"/>
    <lineage>
        <taxon>Eukaryota</taxon>
        <taxon>Fungi</taxon>
        <taxon>Dikarya</taxon>
        <taxon>Ascomycota</taxon>
        <taxon>Pezizomycotina</taxon>
        <taxon>Eurotiomycetes</taxon>
        <taxon>Eurotiomycetidae</taxon>
        <taxon>Onygenales</taxon>
        <taxon>Onygenaceae</taxon>
        <taxon>Coccidioides</taxon>
    </lineage>
</organism>
<reference evidence="4" key="1">
    <citation type="submission" date="2006-10" db="EMBL/GenBank/DDBJ databases">
        <title>The Genome Sequence of Coccidioides immitis RMSCC 2394.</title>
        <authorList>
            <consortium name="Coccidioides Genome Resources Consortium"/>
            <consortium name="The Broad Institute Genome Sequencing Platform"/>
            <person name="Henn M.R."/>
            <person name="Jaffe D."/>
            <person name="DeCaprio D."/>
            <person name="Kodira C."/>
            <person name="Young S."/>
            <person name="Butler J."/>
            <person name="Alvarez P."/>
            <person name="Gnerre S."/>
            <person name="Grabherr M."/>
            <person name="Kleber M."/>
            <person name="Mauceli E."/>
            <person name="Brockman W."/>
            <person name="LaButti K."/>
            <person name="Sykes S."/>
            <person name="Crawford M."/>
            <person name="Koehrsen M."/>
            <person name="Engels R."/>
            <person name="Montgomery P."/>
            <person name="Pearson M."/>
            <person name="Howarth C."/>
            <person name="Larson L."/>
            <person name="White J."/>
            <person name="Ledlie T."/>
            <person name="Zeng Q."/>
            <person name="Yandava C."/>
            <person name="Alvarado L."/>
            <person name="O'Leary S."/>
            <person name="Lewis M.L."/>
            <person name="Orsborn K."/>
            <person name="Galgiani J."/>
            <person name="Lander E."/>
            <person name="Nusbaum C."/>
            <person name="Galagan J."/>
            <person name="Birren B."/>
        </authorList>
    </citation>
    <scope>NUCLEOTIDE SEQUENCE</scope>
    <source>
        <strain evidence="4">RMSCC 2394</strain>
    </source>
</reference>
<dbReference type="PANTHER" id="PTHR31956">
    <property type="entry name" value="NON-SPECIFIC PHOSPHOLIPASE C4-RELATED"/>
    <property type="match status" value="1"/>
</dbReference>
<proteinExistence type="predicted"/>
<accession>A0A0J6XW09</accession>
<gene>
    <name evidence="4" type="ORF">CIRG_00528</name>
</gene>
<name>A0A0J6XW09_COCIT</name>
<dbReference type="GO" id="GO:0042578">
    <property type="term" value="F:phosphoric ester hydrolase activity"/>
    <property type="evidence" value="ECO:0007669"/>
    <property type="project" value="UniProtKB-ARBA"/>
</dbReference>
<dbReference type="Gene3D" id="3.40.720.10">
    <property type="entry name" value="Alkaline Phosphatase, subunit A"/>
    <property type="match status" value="2"/>
</dbReference>
<sequence length="798" mass="90020">MALPDCFVLFSRCQNGDRTFCLFAVLLVLSVILVSLVVCRSRIPLSSSDTIQTSTADKACATRRHTGMTSHNPEKQRVLHNQHARSLRDKLRPWTTPVKLLIYFSVLFIALAIALSLFLTDPGEAEEDTDGREEAARSLKDVDHVIIFMQENRSWNTYFGTMAGTRGFQDPNVQVNPDGLPVWFQKVDSDQSTDTKTLLPWHLGYLGGNWSEAIQCMAAGSNGYRANQAALNYGLNNQWVTDNTPWSWGYLKRDDIPVQFALAEEWTVADMYQQSQITSTNPNRVMLVSGSINAPGSPQSPDEGGVYLDNTETPGCEKPNVNCYPLKWKTIFELYEDAGVSWQVYQGEDNFDDNPLAWFEQYQNARPGTPLADKGMAFLGLDKFYKDAAKGTLPQISFIVGPRELSEHAPYSPKDGAWLQEKVVEAVTKSPKYGKSVLMISFDESGGWGDHVPPYHSPTDTPGEWIDDYLGVFGRIFTGPGFRVPFYIISPWTRGGRVLTEHSDHTSQILFIEEWLTAKGIENIKSPEVVPWRREHMSNLVNAFDFENARTQTILFRICLRHVELTLYFQPNLSLPNLPKAELPHRDESGNWDGSAYCESLYPETRPPVPYDSQPDRMPTDLVEEGYKECIGTLTEGRFLVFSTTEQSRLLLHSNPDDLTTTDATNADPDSDSDPDPDLDYNSLYRNSDARWVLHYYNNNSTSSTDVNTTAINQDPPYLLSSGNRRVWLGEEGKLVPRRDAVAIDIDFVRGEGEDKGRGYYIKYHDRDDGYISVNEDGGVRVGEEKTKFKVLSVTYHD</sequence>
<feature type="compositionally biased region" description="Acidic residues" evidence="2">
    <location>
        <begin position="669"/>
        <end position="679"/>
    </location>
</feature>